<protein>
    <submittedName>
        <fullName evidence="2">Uncharacterized protein</fullName>
    </submittedName>
</protein>
<evidence type="ECO:0000313" key="2">
    <source>
        <dbReference type="WBParaSite" id="nRc.2.0.1.t34156-RA"/>
    </source>
</evidence>
<reference evidence="2" key="1">
    <citation type="submission" date="2022-11" db="UniProtKB">
        <authorList>
            <consortium name="WormBaseParasite"/>
        </authorList>
    </citation>
    <scope>IDENTIFICATION</scope>
</reference>
<proteinExistence type="predicted"/>
<dbReference type="AlphaFoldDB" id="A0A915K5Z6"/>
<evidence type="ECO:0000313" key="1">
    <source>
        <dbReference type="Proteomes" id="UP000887565"/>
    </source>
</evidence>
<sequence length="65" mass="7431">MMNWNDHKKWIQEHANLGAQLSNEQAEDIVYLLAKYPSLYALDEKDTGKTDLVLHKIDTGDSKSV</sequence>
<name>A0A915K5Z6_ROMCU</name>
<accession>A0A915K5Z6</accession>
<organism evidence="1 2">
    <name type="scientific">Romanomermis culicivorax</name>
    <name type="common">Nematode worm</name>
    <dbReference type="NCBI Taxonomy" id="13658"/>
    <lineage>
        <taxon>Eukaryota</taxon>
        <taxon>Metazoa</taxon>
        <taxon>Ecdysozoa</taxon>
        <taxon>Nematoda</taxon>
        <taxon>Enoplea</taxon>
        <taxon>Dorylaimia</taxon>
        <taxon>Mermithida</taxon>
        <taxon>Mermithoidea</taxon>
        <taxon>Mermithidae</taxon>
        <taxon>Romanomermis</taxon>
    </lineage>
</organism>
<dbReference type="Proteomes" id="UP000887565">
    <property type="component" value="Unplaced"/>
</dbReference>
<keyword evidence="1" id="KW-1185">Reference proteome</keyword>
<dbReference type="WBParaSite" id="nRc.2.0.1.t34156-RA">
    <property type="protein sequence ID" value="nRc.2.0.1.t34156-RA"/>
    <property type="gene ID" value="nRc.2.0.1.g34156"/>
</dbReference>